<comment type="caution">
    <text evidence="1">The sequence shown here is derived from an EMBL/GenBank/DDBJ whole genome shotgun (WGS) entry which is preliminary data.</text>
</comment>
<protein>
    <submittedName>
        <fullName evidence="1">Uncharacterized protein</fullName>
    </submittedName>
</protein>
<name>A0ABU2UZ09_9ACTN</name>
<dbReference type="EMBL" id="JAVRFF010000589">
    <property type="protein sequence ID" value="MDT0478538.1"/>
    <property type="molecule type" value="Genomic_DNA"/>
</dbReference>
<dbReference type="Proteomes" id="UP001180489">
    <property type="component" value="Unassembled WGS sequence"/>
</dbReference>
<evidence type="ECO:0000313" key="1">
    <source>
        <dbReference type="EMBL" id="MDT0478538.1"/>
    </source>
</evidence>
<proteinExistence type="predicted"/>
<feature type="non-terminal residue" evidence="1">
    <location>
        <position position="129"/>
    </location>
</feature>
<feature type="non-terminal residue" evidence="1">
    <location>
        <position position="1"/>
    </location>
</feature>
<keyword evidence="2" id="KW-1185">Reference proteome</keyword>
<sequence length="129" mass="15193">IQARKVVFSPVIRGTTLGIFENKKFYSYYQSYICLSYPLELFKKLLMVDYENRSSIENYIVQEVEAAVNKYDPFYPQNRNRLKASEIDDFNVLKKEGKLAEILTKYTSIKKTDILQSVRNHITTYLGSW</sequence>
<accession>A0ABU2UZ09</accession>
<evidence type="ECO:0000313" key="2">
    <source>
        <dbReference type="Proteomes" id="UP001180489"/>
    </source>
</evidence>
<dbReference type="RefSeq" id="WP_311638375.1">
    <property type="nucleotide sequence ID" value="NZ_JAVRFF010000589.1"/>
</dbReference>
<gene>
    <name evidence="1" type="ORF">RM863_41185</name>
</gene>
<organism evidence="1 2">
    <name type="scientific">Streptomyces hintoniae</name>
    <dbReference type="NCBI Taxonomy" id="3075521"/>
    <lineage>
        <taxon>Bacteria</taxon>
        <taxon>Bacillati</taxon>
        <taxon>Actinomycetota</taxon>
        <taxon>Actinomycetes</taxon>
        <taxon>Kitasatosporales</taxon>
        <taxon>Streptomycetaceae</taxon>
        <taxon>Streptomyces</taxon>
    </lineage>
</organism>
<reference evidence="1" key="1">
    <citation type="submission" date="2024-05" db="EMBL/GenBank/DDBJ databases">
        <title>30 novel species of actinomycetes from the DSMZ collection.</title>
        <authorList>
            <person name="Nouioui I."/>
        </authorList>
    </citation>
    <scope>NUCLEOTIDE SEQUENCE</scope>
    <source>
        <strain evidence="1">DSM 41014</strain>
    </source>
</reference>